<dbReference type="InterPro" id="IPR023772">
    <property type="entry name" value="DNA-bd_HTH_TetR-type_CS"/>
</dbReference>
<reference evidence="6 7" key="1">
    <citation type="submission" date="2020-03" db="EMBL/GenBank/DDBJ databases">
        <authorList>
            <person name="Wang L."/>
            <person name="He N."/>
            <person name="Li Y."/>
            <person name="Fang Y."/>
            <person name="Zhang F."/>
        </authorList>
    </citation>
    <scope>NUCLEOTIDE SEQUENCE [LARGE SCALE GENOMIC DNA]</scope>
    <source>
        <strain evidence="6 7">36D10-4-7</strain>
    </source>
</reference>
<dbReference type="SUPFAM" id="SSF46689">
    <property type="entry name" value="Homeodomain-like"/>
    <property type="match status" value="2"/>
</dbReference>
<accession>A0ABX1CRT6</accession>
<gene>
    <name evidence="6" type="ORF">HBH26_15615</name>
</gene>
<dbReference type="Proteomes" id="UP000732399">
    <property type="component" value="Unassembled WGS sequence"/>
</dbReference>
<keyword evidence="1" id="KW-0805">Transcription regulation</keyword>
<evidence type="ECO:0000256" key="2">
    <source>
        <dbReference type="ARBA" id="ARBA00023125"/>
    </source>
</evidence>
<evidence type="ECO:0000256" key="1">
    <source>
        <dbReference type="ARBA" id="ARBA00023015"/>
    </source>
</evidence>
<dbReference type="RefSeq" id="WP_168135572.1">
    <property type="nucleotide sequence ID" value="NZ_JAAVJH010000012.1"/>
</dbReference>
<dbReference type="EMBL" id="JAAVJH010000012">
    <property type="protein sequence ID" value="NJR80011.1"/>
    <property type="molecule type" value="Genomic_DNA"/>
</dbReference>
<comment type="caution">
    <text evidence="6">The sequence shown here is derived from an EMBL/GenBank/DDBJ whole genome shotgun (WGS) entry which is preliminary data.</text>
</comment>
<sequence length="402" mass="43241">MLDVASMEINRHGAGGMTLEAVARRLGLDQSSVSYYFGRKEDLVAACRQRTLLWKLECARRASAERTAARRLRAFLFSHLSLVARSRQSVDIPLVRVSNIRVPDDAPHAPLLNLRGELVEAVRALLGDEERDGRGTLCAHQLLSVLDTLPTWLEAHTLCEFGRLGERLLDVLESGIGITFDRDLYLEALPGSVDVTMRDRFGTAAATVIDQRGYRGASVDRIADELGVSNGSFYHHFTSKDELIEACFDRNSDLLERAHARSDGTAGGEGAGLAMTISSLVALRLGDGPLLGLDAHLGLPGEMRAEMARRGARETVRLAGRISDAVADGSCRPVDPKVAAHVVEALVDGAAVAPRLVDDPPSETMVALYLDAIRGGLWANSRSIAVSCVDEPGDDLTSASPG</sequence>
<dbReference type="SUPFAM" id="SSF48498">
    <property type="entry name" value="Tetracyclin repressor-like, C-terminal domain"/>
    <property type="match status" value="1"/>
</dbReference>
<dbReference type="Gene3D" id="1.10.10.60">
    <property type="entry name" value="Homeodomain-like"/>
    <property type="match status" value="1"/>
</dbReference>
<evidence type="ECO:0000256" key="4">
    <source>
        <dbReference type="PROSITE-ProRule" id="PRU00335"/>
    </source>
</evidence>
<keyword evidence="3" id="KW-0804">Transcription</keyword>
<dbReference type="Gene3D" id="1.10.357.10">
    <property type="entry name" value="Tetracycline Repressor, domain 2"/>
    <property type="match status" value="2"/>
</dbReference>
<dbReference type="Pfam" id="PF00440">
    <property type="entry name" value="TetR_N"/>
    <property type="match status" value="2"/>
</dbReference>
<evidence type="ECO:0000313" key="6">
    <source>
        <dbReference type="EMBL" id="NJR80011.1"/>
    </source>
</evidence>
<proteinExistence type="predicted"/>
<dbReference type="InterPro" id="IPR001647">
    <property type="entry name" value="HTH_TetR"/>
</dbReference>
<feature type="domain" description="HTH tetR-type" evidence="5">
    <location>
        <begin position="1"/>
        <end position="55"/>
    </location>
</feature>
<dbReference type="PANTHER" id="PTHR30055:SF234">
    <property type="entry name" value="HTH-TYPE TRANSCRIPTIONAL REGULATOR BETI"/>
    <property type="match status" value="1"/>
</dbReference>
<evidence type="ECO:0000256" key="3">
    <source>
        <dbReference type="ARBA" id="ARBA00023163"/>
    </source>
</evidence>
<organism evidence="6 7">
    <name type="scientific">Sphingomonas corticis</name>
    <dbReference type="NCBI Taxonomy" id="2722791"/>
    <lineage>
        <taxon>Bacteria</taxon>
        <taxon>Pseudomonadati</taxon>
        <taxon>Pseudomonadota</taxon>
        <taxon>Alphaproteobacteria</taxon>
        <taxon>Sphingomonadales</taxon>
        <taxon>Sphingomonadaceae</taxon>
        <taxon>Sphingomonas</taxon>
    </lineage>
</organism>
<dbReference type="InterPro" id="IPR036271">
    <property type="entry name" value="Tet_transcr_reg_TetR-rel_C_sf"/>
</dbReference>
<dbReference type="PRINTS" id="PR00455">
    <property type="entry name" value="HTHTETR"/>
</dbReference>
<keyword evidence="7" id="KW-1185">Reference proteome</keyword>
<dbReference type="PROSITE" id="PS01081">
    <property type="entry name" value="HTH_TETR_1"/>
    <property type="match status" value="1"/>
</dbReference>
<feature type="domain" description="HTH tetR-type" evidence="5">
    <location>
        <begin position="195"/>
        <end position="255"/>
    </location>
</feature>
<dbReference type="PROSITE" id="PS50977">
    <property type="entry name" value="HTH_TETR_2"/>
    <property type="match status" value="2"/>
</dbReference>
<feature type="DNA-binding region" description="H-T-H motif" evidence="4">
    <location>
        <begin position="18"/>
        <end position="37"/>
    </location>
</feature>
<dbReference type="InterPro" id="IPR050109">
    <property type="entry name" value="HTH-type_TetR-like_transc_reg"/>
</dbReference>
<evidence type="ECO:0000313" key="7">
    <source>
        <dbReference type="Proteomes" id="UP000732399"/>
    </source>
</evidence>
<evidence type="ECO:0000259" key="5">
    <source>
        <dbReference type="PROSITE" id="PS50977"/>
    </source>
</evidence>
<dbReference type="PANTHER" id="PTHR30055">
    <property type="entry name" value="HTH-TYPE TRANSCRIPTIONAL REGULATOR RUTR"/>
    <property type="match status" value="1"/>
</dbReference>
<name>A0ABX1CRT6_9SPHN</name>
<dbReference type="InterPro" id="IPR009057">
    <property type="entry name" value="Homeodomain-like_sf"/>
</dbReference>
<keyword evidence="2 4" id="KW-0238">DNA-binding</keyword>
<protein>
    <submittedName>
        <fullName evidence="6">TetR/AcrR family transcriptional regulator</fullName>
    </submittedName>
</protein>
<feature type="DNA-binding region" description="H-T-H motif" evidence="4">
    <location>
        <begin position="218"/>
        <end position="237"/>
    </location>
</feature>